<dbReference type="SUPFAM" id="SSF51556">
    <property type="entry name" value="Metallo-dependent hydrolases"/>
    <property type="match status" value="1"/>
</dbReference>
<feature type="signal peptide" evidence="1">
    <location>
        <begin position="1"/>
        <end position="25"/>
    </location>
</feature>
<evidence type="ECO:0000259" key="2">
    <source>
        <dbReference type="Pfam" id="PF01979"/>
    </source>
</evidence>
<reference evidence="3 4" key="1">
    <citation type="submission" date="2022-11" db="EMBL/GenBank/DDBJ databases">
        <title>Viruses from the air-sea interface of a natural surface slick.</title>
        <authorList>
            <person name="Rahlff J."/>
            <person name="Holmfeldt K."/>
        </authorList>
    </citation>
    <scope>NUCLEOTIDE SEQUENCE [LARGE SCALE GENOMIC DNA]</scope>
    <source>
        <strain evidence="3 4">SMS4</strain>
    </source>
</reference>
<dbReference type="InterPro" id="IPR006680">
    <property type="entry name" value="Amidohydro-rel"/>
</dbReference>
<evidence type="ECO:0000256" key="1">
    <source>
        <dbReference type="SAM" id="SignalP"/>
    </source>
</evidence>
<sequence>MKTINLKKSLLVCLVAGFSSQLVLADNLSAVQQDTVLYHNATLLNPATEQQLNDGWLLVKNGNIVQMGQLQADSGLPEAANQIDLQGQYVMPGLIDVHLHLTAGPPRVVMQDGKPALTLQGNSEMTRYHAISTLATGVTTAFSPAGDAAANAEYLRQQQSGSWPGPKLSYAGYIFEPTPILGGSVHPKDEAGWQVEIASQKAQGADYIKLYAGLSKDEVAMGVRLANEAGLKTVAHLDSVSWQYAAELGVDILTHALPTSAELLTGASKVSYLAERKNLLNQRFIYSWFQHVDYDSEPVQRLIGSLVKQQTRIDLTLVVNELLYFARELDALYSEDDMWVFHPQMRKRWRATMAAPSYDWTAEEFTTAQQQLPKVQQLFKRLFDAGVPLAIGTDSVASGPFYLRELQLSQGAGLTNWQILQLATIGGARHLNLANTGQLAPGFVADFIVMRANPLTNLTALNTVHTVVQQGYAWRVEELKNQLENLTKIEL</sequence>
<dbReference type="Gene3D" id="2.30.40.10">
    <property type="entry name" value="Urease, subunit C, domain 1"/>
    <property type="match status" value="2"/>
</dbReference>
<keyword evidence="4" id="KW-1185">Reference proteome</keyword>
<evidence type="ECO:0000313" key="4">
    <source>
        <dbReference type="Proteomes" id="UP001231109"/>
    </source>
</evidence>
<accession>A0ABT9I2H0</accession>
<feature type="domain" description="Amidohydrolase-related" evidence="2">
    <location>
        <begin position="89"/>
        <end position="470"/>
    </location>
</feature>
<keyword evidence="1" id="KW-0732">Signal</keyword>
<proteinExistence type="predicted"/>
<dbReference type="SUPFAM" id="SSF51338">
    <property type="entry name" value="Composite domain of metallo-dependent hydrolases"/>
    <property type="match status" value="1"/>
</dbReference>
<dbReference type="Pfam" id="PF01979">
    <property type="entry name" value="Amidohydro_1"/>
    <property type="match status" value="1"/>
</dbReference>
<dbReference type="InterPro" id="IPR032466">
    <property type="entry name" value="Metal_Hydrolase"/>
</dbReference>
<dbReference type="InterPro" id="IPR011059">
    <property type="entry name" value="Metal-dep_hydrolase_composite"/>
</dbReference>
<dbReference type="PANTHER" id="PTHR43135">
    <property type="entry name" value="ALPHA-D-RIBOSE 1-METHYLPHOSPHONATE 5-TRIPHOSPHATE DIPHOSPHATASE"/>
    <property type="match status" value="1"/>
</dbReference>
<dbReference type="InterPro" id="IPR051781">
    <property type="entry name" value="Metallo-dep_Hydrolase"/>
</dbReference>
<feature type="chain" id="PRO_5045487796" evidence="1">
    <location>
        <begin position="26"/>
        <end position="491"/>
    </location>
</feature>
<comment type="caution">
    <text evidence="3">The sequence shown here is derived from an EMBL/GenBank/DDBJ whole genome shotgun (WGS) entry which is preliminary data.</text>
</comment>
<name>A0ABT9I2H0_9GAMM</name>
<dbReference type="Proteomes" id="UP001231109">
    <property type="component" value="Unassembled WGS sequence"/>
</dbReference>
<evidence type="ECO:0000313" key="3">
    <source>
        <dbReference type="EMBL" id="MDP5137590.1"/>
    </source>
</evidence>
<dbReference type="PANTHER" id="PTHR43135:SF3">
    <property type="entry name" value="ALPHA-D-RIBOSE 1-METHYLPHOSPHONATE 5-TRIPHOSPHATE DIPHOSPHATASE"/>
    <property type="match status" value="1"/>
</dbReference>
<dbReference type="Gene3D" id="3.20.20.140">
    <property type="entry name" value="Metal-dependent hydrolases"/>
    <property type="match status" value="2"/>
</dbReference>
<organism evidence="3 4">
    <name type="scientific">Rheinheimera baltica</name>
    <dbReference type="NCBI Taxonomy" id="67576"/>
    <lineage>
        <taxon>Bacteria</taxon>
        <taxon>Pseudomonadati</taxon>
        <taxon>Pseudomonadota</taxon>
        <taxon>Gammaproteobacteria</taxon>
        <taxon>Chromatiales</taxon>
        <taxon>Chromatiaceae</taxon>
        <taxon>Rheinheimera</taxon>
    </lineage>
</organism>
<protein>
    <submittedName>
        <fullName evidence="3">Amidohydrolase family protein</fullName>
    </submittedName>
</protein>
<dbReference type="RefSeq" id="WP_305976887.1">
    <property type="nucleotide sequence ID" value="NZ_JAPJDZ010000056.1"/>
</dbReference>
<gene>
    <name evidence="3" type="ORF">ORJ04_16665</name>
</gene>
<dbReference type="EMBL" id="JAPJDZ010000056">
    <property type="protein sequence ID" value="MDP5137590.1"/>
    <property type="molecule type" value="Genomic_DNA"/>
</dbReference>